<feature type="compositionally biased region" description="Low complexity" evidence="2">
    <location>
        <begin position="122"/>
        <end position="138"/>
    </location>
</feature>
<dbReference type="Proteomes" id="UP000786693">
    <property type="component" value="Unassembled WGS sequence"/>
</dbReference>
<dbReference type="Pfam" id="PF13174">
    <property type="entry name" value="TPR_6"/>
    <property type="match status" value="1"/>
</dbReference>
<keyword evidence="1" id="KW-0175">Coiled coil</keyword>
<comment type="function">
    <text evidence="1">Mediates coordination of peptidoglycan synthesis and outer membrane constriction during cell division.</text>
</comment>
<dbReference type="RefSeq" id="WP_220747523.1">
    <property type="nucleotide sequence ID" value="NZ_BPFH01000001.1"/>
</dbReference>
<keyword evidence="1" id="KW-0132">Cell division</keyword>
<keyword evidence="4" id="KW-1185">Reference proteome</keyword>
<name>A0ABQ4NHY1_9RHOB</name>
<reference evidence="3 4" key="1">
    <citation type="submission" date="2021-05" db="EMBL/GenBank/DDBJ databases">
        <title>Bacteria Genome sequencing.</title>
        <authorList>
            <person name="Takabe Y."/>
            <person name="Nakajima Y."/>
            <person name="Suzuki S."/>
            <person name="Shiozaki T."/>
        </authorList>
    </citation>
    <scope>NUCLEOTIDE SEQUENCE [LARGE SCALE GENOMIC DNA]</scope>
    <source>
        <strain evidence="3 4">AI_62</strain>
    </source>
</reference>
<comment type="subcellular location">
    <subcellularLocation>
        <location evidence="1">Periplasm</location>
    </subcellularLocation>
</comment>
<dbReference type="InterPro" id="IPR019734">
    <property type="entry name" value="TPR_rpt"/>
</dbReference>
<feature type="signal peptide" evidence="1">
    <location>
        <begin position="1"/>
        <end position="17"/>
    </location>
</feature>
<feature type="region of interest" description="Disordered" evidence="2">
    <location>
        <begin position="114"/>
        <end position="154"/>
    </location>
</feature>
<evidence type="ECO:0000313" key="4">
    <source>
        <dbReference type="Proteomes" id="UP000786693"/>
    </source>
</evidence>
<keyword evidence="1" id="KW-0131">Cell cycle</keyword>
<dbReference type="InterPro" id="IPR011990">
    <property type="entry name" value="TPR-like_helical_dom_sf"/>
</dbReference>
<dbReference type="HAMAP" id="MF_02066">
    <property type="entry name" value="CpoB"/>
    <property type="match status" value="1"/>
</dbReference>
<sequence length="281" mass="29357" precursor="true">MRLALLLALALATSAAAQDQTETLADIRQKLSALNTEMQALTRELSTTGAAGLGIQGTSFPERVISMEQQLQQLTAQTERLSFRVETVARDGGNRIEDLRFQLCELTPDCDLGALPDPGPLGETAPESPASAPTAGAPIRPTARPDRSVPGPELAVGEQADFNAAKALFDGGQMAEAAQSFERFVTNYPTGPLSTEAQFLRGEALARQGQHANAARAYLEAFSGTPEGPRAPNALLGLGQSLGSLGQTDEACLTLAEIAVRFPSSPTVAQANSAQAGLGCR</sequence>
<keyword evidence="1" id="KW-0732">Signal</keyword>
<comment type="similarity">
    <text evidence="1">Belongs to the CpoB family.</text>
</comment>
<accession>A0ABQ4NHY1</accession>
<gene>
    <name evidence="1" type="primary">cpoB</name>
    <name evidence="3" type="ORF">JANAI62_06390</name>
</gene>
<comment type="caution">
    <text evidence="3">The sequence shown here is derived from an EMBL/GenBank/DDBJ whole genome shotgun (WGS) entry which is preliminary data.</text>
</comment>
<protein>
    <recommendedName>
        <fullName evidence="1">Cell division coordinator CpoB</fullName>
    </recommendedName>
</protein>
<evidence type="ECO:0000313" key="3">
    <source>
        <dbReference type="EMBL" id="GIT94016.1"/>
    </source>
</evidence>
<dbReference type="Pfam" id="PF13432">
    <property type="entry name" value="TPR_16"/>
    <property type="match status" value="1"/>
</dbReference>
<feature type="coiled-coil region" evidence="1">
    <location>
        <begin position="17"/>
        <end position="44"/>
    </location>
</feature>
<organism evidence="3 4">
    <name type="scientific">Jannaschia pagri</name>
    <dbReference type="NCBI Taxonomy" id="2829797"/>
    <lineage>
        <taxon>Bacteria</taxon>
        <taxon>Pseudomonadati</taxon>
        <taxon>Pseudomonadota</taxon>
        <taxon>Alphaproteobacteria</taxon>
        <taxon>Rhodobacterales</taxon>
        <taxon>Roseobacteraceae</taxon>
        <taxon>Jannaschia</taxon>
    </lineage>
</organism>
<dbReference type="EMBL" id="BPFH01000001">
    <property type="protein sequence ID" value="GIT94016.1"/>
    <property type="molecule type" value="Genomic_DNA"/>
</dbReference>
<feature type="chain" id="PRO_5044925852" description="Cell division coordinator CpoB" evidence="1">
    <location>
        <begin position="18"/>
        <end position="281"/>
    </location>
</feature>
<dbReference type="InterPro" id="IPR034706">
    <property type="entry name" value="CpoB"/>
</dbReference>
<dbReference type="NCBIfam" id="TIGR02795">
    <property type="entry name" value="tol_pal_ybgF"/>
    <property type="match status" value="1"/>
</dbReference>
<evidence type="ECO:0000256" key="2">
    <source>
        <dbReference type="SAM" id="MobiDB-lite"/>
    </source>
</evidence>
<proteinExistence type="inferred from homology"/>
<dbReference type="SUPFAM" id="SSF48452">
    <property type="entry name" value="TPR-like"/>
    <property type="match status" value="1"/>
</dbReference>
<dbReference type="InterPro" id="IPR014162">
    <property type="entry name" value="CpoB_C"/>
</dbReference>
<keyword evidence="1" id="KW-0574">Periplasm</keyword>
<dbReference type="Gene3D" id="1.25.40.10">
    <property type="entry name" value="Tetratricopeptide repeat domain"/>
    <property type="match status" value="1"/>
</dbReference>
<evidence type="ECO:0000256" key="1">
    <source>
        <dbReference type="HAMAP-Rule" id="MF_02066"/>
    </source>
</evidence>